<keyword evidence="2" id="KW-1185">Reference proteome</keyword>
<name>A0ABP0SAT1_9DINO</name>
<dbReference type="EMBL" id="CAXAMN010027233">
    <property type="protein sequence ID" value="CAK9109457.1"/>
    <property type="molecule type" value="Genomic_DNA"/>
</dbReference>
<proteinExistence type="predicted"/>
<protein>
    <submittedName>
        <fullName evidence="1">Uncharacterized protein</fullName>
    </submittedName>
</protein>
<sequence>MCRSGSLKLPGFPNFESVVSELKTSTAESPTPAFEVCIPVPNGLAIKQNLVDYWSGMDAYQLQVADMVKAHNQKYNPHGTKRGASDMSQGDQGTAGKAVAKKICIDNTVKVADHEASIADKLTLPCGNFRLVYDIQQDKLWLCGNEAKKRESFEVKGPIELFGFGSGDFVEGPEAQDVQSDLTGRWISFKVNQASELCVLEPDRRLPQHIRSLDIWNKVQWYSLVKLSLYLCVFLAVKEV</sequence>
<evidence type="ECO:0000313" key="1">
    <source>
        <dbReference type="EMBL" id="CAK9109457.1"/>
    </source>
</evidence>
<organism evidence="1 2">
    <name type="scientific">Durusdinium trenchii</name>
    <dbReference type="NCBI Taxonomy" id="1381693"/>
    <lineage>
        <taxon>Eukaryota</taxon>
        <taxon>Sar</taxon>
        <taxon>Alveolata</taxon>
        <taxon>Dinophyceae</taxon>
        <taxon>Suessiales</taxon>
        <taxon>Symbiodiniaceae</taxon>
        <taxon>Durusdinium</taxon>
    </lineage>
</organism>
<comment type="caution">
    <text evidence="1">The sequence shown here is derived from an EMBL/GenBank/DDBJ whole genome shotgun (WGS) entry which is preliminary data.</text>
</comment>
<accession>A0ABP0SAT1</accession>
<dbReference type="Proteomes" id="UP001642484">
    <property type="component" value="Unassembled WGS sequence"/>
</dbReference>
<gene>
    <name evidence="1" type="ORF">CCMP2556_LOCUS50954</name>
</gene>
<evidence type="ECO:0000313" key="2">
    <source>
        <dbReference type="Proteomes" id="UP001642484"/>
    </source>
</evidence>
<reference evidence="1 2" key="1">
    <citation type="submission" date="2024-02" db="EMBL/GenBank/DDBJ databases">
        <authorList>
            <person name="Chen Y."/>
            <person name="Shah S."/>
            <person name="Dougan E. K."/>
            <person name="Thang M."/>
            <person name="Chan C."/>
        </authorList>
    </citation>
    <scope>NUCLEOTIDE SEQUENCE [LARGE SCALE GENOMIC DNA]</scope>
</reference>